<organism evidence="1 2">
    <name type="scientific">Pleuronectes platessa</name>
    <name type="common">European plaice</name>
    <dbReference type="NCBI Taxonomy" id="8262"/>
    <lineage>
        <taxon>Eukaryota</taxon>
        <taxon>Metazoa</taxon>
        <taxon>Chordata</taxon>
        <taxon>Craniata</taxon>
        <taxon>Vertebrata</taxon>
        <taxon>Euteleostomi</taxon>
        <taxon>Actinopterygii</taxon>
        <taxon>Neopterygii</taxon>
        <taxon>Teleostei</taxon>
        <taxon>Neoteleostei</taxon>
        <taxon>Acanthomorphata</taxon>
        <taxon>Carangaria</taxon>
        <taxon>Pleuronectiformes</taxon>
        <taxon>Pleuronectoidei</taxon>
        <taxon>Pleuronectidae</taxon>
        <taxon>Pleuronectes</taxon>
    </lineage>
</organism>
<dbReference type="Proteomes" id="UP001153269">
    <property type="component" value="Unassembled WGS sequence"/>
</dbReference>
<proteinExistence type="predicted"/>
<gene>
    <name evidence="1" type="ORF">PLEPLA_LOCUS24396</name>
</gene>
<comment type="caution">
    <text evidence="1">The sequence shown here is derived from an EMBL/GenBank/DDBJ whole genome shotgun (WGS) entry which is preliminary data.</text>
</comment>
<sequence length="77" mass="8591">MKVKRTRVRLGLDGAWGRCQPCGGGGGSVLRRWDQVLKLGSLRSPPEDPDSSCDLFLQVLPEERVIEEDLVTFLCFT</sequence>
<protein>
    <submittedName>
        <fullName evidence="1">Uncharacterized protein</fullName>
    </submittedName>
</protein>
<keyword evidence="2" id="KW-1185">Reference proteome</keyword>
<accession>A0A9N7UT74</accession>
<dbReference type="EMBL" id="CADEAL010001887">
    <property type="protein sequence ID" value="CAB1436364.1"/>
    <property type="molecule type" value="Genomic_DNA"/>
</dbReference>
<evidence type="ECO:0000313" key="1">
    <source>
        <dbReference type="EMBL" id="CAB1436364.1"/>
    </source>
</evidence>
<dbReference type="AlphaFoldDB" id="A0A9N7UT74"/>
<reference evidence="1" key="1">
    <citation type="submission" date="2020-03" db="EMBL/GenBank/DDBJ databases">
        <authorList>
            <person name="Weist P."/>
        </authorList>
    </citation>
    <scope>NUCLEOTIDE SEQUENCE</scope>
</reference>
<evidence type="ECO:0000313" key="2">
    <source>
        <dbReference type="Proteomes" id="UP001153269"/>
    </source>
</evidence>
<name>A0A9N7UT74_PLEPL</name>